<sequence length="66" mass="6737">MLTFYSNTSHTPHQAVGSDEPMAKNLSSANADASARVTGGIGRWPITDASALTYGLIKAAPAGAAF</sequence>
<accession>A0A915IHH7</accession>
<dbReference type="AlphaFoldDB" id="A0A915IHH7"/>
<evidence type="ECO:0000313" key="3">
    <source>
        <dbReference type="WBParaSite" id="nRc.2.0.1.t13303-RA"/>
    </source>
</evidence>
<feature type="region of interest" description="Disordered" evidence="1">
    <location>
        <begin position="1"/>
        <end position="29"/>
    </location>
</feature>
<dbReference type="Proteomes" id="UP000887565">
    <property type="component" value="Unplaced"/>
</dbReference>
<proteinExistence type="predicted"/>
<name>A0A915IHH7_ROMCU</name>
<protein>
    <submittedName>
        <fullName evidence="3">Uncharacterized protein</fullName>
    </submittedName>
</protein>
<feature type="compositionally biased region" description="Polar residues" evidence="1">
    <location>
        <begin position="1"/>
        <end position="12"/>
    </location>
</feature>
<dbReference type="WBParaSite" id="nRc.2.0.1.t13303-RA">
    <property type="protein sequence ID" value="nRc.2.0.1.t13303-RA"/>
    <property type="gene ID" value="nRc.2.0.1.g13303"/>
</dbReference>
<evidence type="ECO:0000313" key="2">
    <source>
        <dbReference type="Proteomes" id="UP000887565"/>
    </source>
</evidence>
<organism evidence="2 3">
    <name type="scientific">Romanomermis culicivorax</name>
    <name type="common">Nematode worm</name>
    <dbReference type="NCBI Taxonomy" id="13658"/>
    <lineage>
        <taxon>Eukaryota</taxon>
        <taxon>Metazoa</taxon>
        <taxon>Ecdysozoa</taxon>
        <taxon>Nematoda</taxon>
        <taxon>Enoplea</taxon>
        <taxon>Dorylaimia</taxon>
        <taxon>Mermithida</taxon>
        <taxon>Mermithoidea</taxon>
        <taxon>Mermithidae</taxon>
        <taxon>Romanomermis</taxon>
    </lineage>
</organism>
<evidence type="ECO:0000256" key="1">
    <source>
        <dbReference type="SAM" id="MobiDB-lite"/>
    </source>
</evidence>
<reference evidence="3" key="1">
    <citation type="submission" date="2022-11" db="UniProtKB">
        <authorList>
            <consortium name="WormBaseParasite"/>
        </authorList>
    </citation>
    <scope>IDENTIFICATION</scope>
</reference>
<keyword evidence="2" id="KW-1185">Reference proteome</keyword>